<dbReference type="Gene3D" id="1.20.1540.10">
    <property type="entry name" value="Rhomboid-like"/>
    <property type="match status" value="1"/>
</dbReference>
<dbReference type="InterPro" id="IPR022764">
    <property type="entry name" value="Peptidase_S54_rhomboid_dom"/>
</dbReference>
<dbReference type="KEGG" id="est:DN752_09665"/>
<dbReference type="GO" id="GO:0004252">
    <property type="term" value="F:serine-type endopeptidase activity"/>
    <property type="evidence" value="ECO:0007669"/>
    <property type="project" value="InterPro"/>
</dbReference>
<feature type="domain" description="Peptidase S54 rhomboid" evidence="8">
    <location>
        <begin position="41"/>
        <end position="192"/>
    </location>
</feature>
<keyword evidence="10" id="KW-1185">Reference proteome</keyword>
<proteinExistence type="predicted"/>
<dbReference type="Proteomes" id="UP000248688">
    <property type="component" value="Chromosome"/>
</dbReference>
<evidence type="ECO:0000259" key="8">
    <source>
        <dbReference type="Pfam" id="PF01694"/>
    </source>
</evidence>
<dbReference type="PANTHER" id="PTHR43066:SF26">
    <property type="entry name" value="RHOMBOID PROTEASE GLPG"/>
    <property type="match status" value="1"/>
</dbReference>
<keyword evidence="9" id="KW-0645">Protease</keyword>
<evidence type="ECO:0000256" key="1">
    <source>
        <dbReference type="ARBA" id="ARBA00004141"/>
    </source>
</evidence>
<dbReference type="AlphaFoldDB" id="A0A2Z4II35"/>
<feature type="transmembrane region" description="Helical" evidence="7">
    <location>
        <begin position="142"/>
        <end position="163"/>
    </location>
</feature>
<dbReference type="EMBL" id="CP030041">
    <property type="protein sequence ID" value="AWW30367.1"/>
    <property type="molecule type" value="Genomic_DNA"/>
</dbReference>
<dbReference type="InterPro" id="IPR035952">
    <property type="entry name" value="Rhomboid-like_sf"/>
</dbReference>
<dbReference type="RefSeq" id="WP_112783748.1">
    <property type="nucleotide sequence ID" value="NZ_CP030041.1"/>
</dbReference>
<dbReference type="PANTHER" id="PTHR43066">
    <property type="entry name" value="RHOMBOID-RELATED PROTEIN"/>
    <property type="match status" value="1"/>
</dbReference>
<comment type="subcellular location">
    <subcellularLocation>
        <location evidence="1">Membrane</location>
        <topology evidence="1">Multi-pass membrane protein</topology>
    </subcellularLocation>
</comment>
<dbReference type="OrthoDB" id="9807874at2"/>
<dbReference type="GO" id="GO:0006508">
    <property type="term" value="P:proteolysis"/>
    <property type="evidence" value="ECO:0007669"/>
    <property type="project" value="UniProtKB-KW"/>
</dbReference>
<evidence type="ECO:0000256" key="4">
    <source>
        <dbReference type="ARBA" id="ARBA00022692"/>
    </source>
</evidence>
<evidence type="ECO:0000256" key="5">
    <source>
        <dbReference type="ARBA" id="ARBA00022989"/>
    </source>
</evidence>
<dbReference type="GO" id="GO:0016020">
    <property type="term" value="C:membrane"/>
    <property type="evidence" value="ECO:0007669"/>
    <property type="project" value="UniProtKB-SubCell"/>
</dbReference>
<accession>A0A2Z4II35</accession>
<evidence type="ECO:0000256" key="3">
    <source>
        <dbReference type="ARBA" id="ARBA00022519"/>
    </source>
</evidence>
<sequence>MQLSATVLIIIITALSSFYAWKNYSFLSRSMFNPYLVNERGQYDRFVLSGFIHKDGMHLLFNMITFYFFGRLVEQYLTYRFGGMVGIVVFVAFYLAAIVIADIPTYLKHKNNPHYQALGASGGTSAAVFASIILMPMADICLFGLLCLPGFILGILFLGYSAIKSKQGNDSINHDAHLYGALFGIGFILVLSPESAVHFIDQVKNFSLF</sequence>
<keyword evidence="9" id="KW-0378">Hydrolase</keyword>
<evidence type="ECO:0000256" key="2">
    <source>
        <dbReference type="ARBA" id="ARBA00022475"/>
    </source>
</evidence>
<feature type="transmembrane region" description="Helical" evidence="7">
    <location>
        <begin position="115"/>
        <end position="135"/>
    </location>
</feature>
<gene>
    <name evidence="9" type="ORF">DN752_09665</name>
</gene>
<organism evidence="9 10">
    <name type="scientific">Echinicola strongylocentroti</name>
    <dbReference type="NCBI Taxonomy" id="1795355"/>
    <lineage>
        <taxon>Bacteria</taxon>
        <taxon>Pseudomonadati</taxon>
        <taxon>Bacteroidota</taxon>
        <taxon>Cytophagia</taxon>
        <taxon>Cytophagales</taxon>
        <taxon>Cyclobacteriaceae</taxon>
        <taxon>Echinicola</taxon>
    </lineage>
</organism>
<feature type="transmembrane region" description="Helical" evidence="7">
    <location>
        <begin position="178"/>
        <end position="200"/>
    </location>
</feature>
<feature type="transmembrane region" description="Helical" evidence="7">
    <location>
        <begin position="81"/>
        <end position="103"/>
    </location>
</feature>
<evidence type="ECO:0000313" key="10">
    <source>
        <dbReference type="Proteomes" id="UP000248688"/>
    </source>
</evidence>
<evidence type="ECO:0000256" key="6">
    <source>
        <dbReference type="ARBA" id="ARBA00023136"/>
    </source>
</evidence>
<feature type="transmembrane region" description="Helical" evidence="7">
    <location>
        <begin position="46"/>
        <end position="69"/>
    </location>
</feature>
<evidence type="ECO:0000256" key="7">
    <source>
        <dbReference type="SAM" id="Phobius"/>
    </source>
</evidence>
<keyword evidence="2" id="KW-1003">Cell membrane</keyword>
<evidence type="ECO:0000313" key="9">
    <source>
        <dbReference type="EMBL" id="AWW30367.1"/>
    </source>
</evidence>
<name>A0A2Z4II35_9BACT</name>
<dbReference type="Pfam" id="PF01694">
    <property type="entry name" value="Rhomboid"/>
    <property type="match status" value="1"/>
</dbReference>
<reference evidence="9 10" key="1">
    <citation type="submission" date="2018-06" db="EMBL/GenBank/DDBJ databases">
        <title>Echinicola strongylocentroti sp. nov., isolated from a sea urchin Strongylocentrotus intermedius.</title>
        <authorList>
            <person name="Bae S.S."/>
        </authorList>
    </citation>
    <scope>NUCLEOTIDE SEQUENCE [LARGE SCALE GENOMIC DNA]</scope>
    <source>
        <strain evidence="9 10">MEBiC08714</strain>
    </source>
</reference>
<keyword evidence="4 7" id="KW-0812">Transmembrane</keyword>
<keyword evidence="6 7" id="KW-0472">Membrane</keyword>
<dbReference type="SUPFAM" id="SSF144091">
    <property type="entry name" value="Rhomboid-like"/>
    <property type="match status" value="1"/>
</dbReference>
<protein>
    <submittedName>
        <fullName evidence="9">Rhomboid family intramembrane serine protease</fullName>
    </submittedName>
</protein>
<keyword evidence="3" id="KW-0997">Cell inner membrane</keyword>
<keyword evidence="5 7" id="KW-1133">Transmembrane helix</keyword>